<gene>
    <name evidence="3" type="ORF">J9317_01280</name>
</gene>
<dbReference type="InterPro" id="IPR007837">
    <property type="entry name" value="DinB"/>
</dbReference>
<protein>
    <submittedName>
        <fullName evidence="3">DinB family protein</fullName>
    </submittedName>
</protein>
<keyword evidence="4" id="KW-1185">Reference proteome</keyword>
<comment type="similarity">
    <text evidence="1">Belongs to the DinB family.</text>
</comment>
<accession>A0ABS5L9N7</accession>
<dbReference type="SUPFAM" id="SSF109854">
    <property type="entry name" value="DinB/YfiT-like putative metalloenzymes"/>
    <property type="match status" value="1"/>
</dbReference>
<dbReference type="Gene3D" id="1.20.120.450">
    <property type="entry name" value="dinb family like domain"/>
    <property type="match status" value="1"/>
</dbReference>
<evidence type="ECO:0000313" key="4">
    <source>
        <dbReference type="Proteomes" id="UP000682403"/>
    </source>
</evidence>
<organism evidence="3 4">
    <name type="scientific">Metabacillus flavus</name>
    <dbReference type="NCBI Taxonomy" id="2823519"/>
    <lineage>
        <taxon>Bacteria</taxon>
        <taxon>Bacillati</taxon>
        <taxon>Bacillota</taxon>
        <taxon>Bacilli</taxon>
        <taxon>Bacillales</taxon>
        <taxon>Bacillaceae</taxon>
        <taxon>Metabacillus</taxon>
    </lineage>
</organism>
<proteinExistence type="inferred from homology"/>
<dbReference type="RefSeq" id="WP_211555862.1">
    <property type="nucleotide sequence ID" value="NZ_JAGVRK010000001.1"/>
</dbReference>
<dbReference type="Proteomes" id="UP000682403">
    <property type="component" value="Unassembled WGS sequence"/>
</dbReference>
<sequence length="164" mass="18557">MFTSRQEFIEEWKIESQATEKILQTLTDESLSQEIAPGYNYLGGLGWHITVALHTMLAQTGLNFQHPPHVETIPESAAEIASDYKNTSDSMIKAIQEQWADETLNETREFFGDEVPLHAVLRTLIQHQAHHRGQMTVLMRQAGLNVPGVYGPSKEEWTNMHSLG</sequence>
<dbReference type="Pfam" id="PF05163">
    <property type="entry name" value="DinB"/>
    <property type="match status" value="1"/>
</dbReference>
<evidence type="ECO:0000313" key="3">
    <source>
        <dbReference type="EMBL" id="MBS2967423.1"/>
    </source>
</evidence>
<dbReference type="EMBL" id="JAGVRK010000001">
    <property type="protein sequence ID" value="MBS2967423.1"/>
    <property type="molecule type" value="Genomic_DNA"/>
</dbReference>
<comment type="caution">
    <text evidence="3">The sequence shown here is derived from an EMBL/GenBank/DDBJ whole genome shotgun (WGS) entry which is preliminary data.</text>
</comment>
<reference evidence="3 4" key="1">
    <citation type="submission" date="2021-04" db="EMBL/GenBank/DDBJ databases">
        <title>Metabacillus sp. strain KIGAM252 whole genome sequence.</title>
        <authorList>
            <person name="Seo M.-J."/>
            <person name="Cho E.-S."/>
            <person name="Hwang C.Y."/>
            <person name="Yoon D.J."/>
        </authorList>
    </citation>
    <scope>NUCLEOTIDE SEQUENCE [LARGE SCALE GENOMIC DNA]</scope>
    <source>
        <strain evidence="3 4">KIGAM252</strain>
    </source>
</reference>
<name>A0ABS5L9N7_9BACI</name>
<evidence type="ECO:0000256" key="2">
    <source>
        <dbReference type="ARBA" id="ARBA00022723"/>
    </source>
</evidence>
<dbReference type="InterPro" id="IPR034660">
    <property type="entry name" value="DinB/YfiT-like"/>
</dbReference>
<keyword evidence="2" id="KW-0479">Metal-binding</keyword>
<evidence type="ECO:0000256" key="1">
    <source>
        <dbReference type="ARBA" id="ARBA00008635"/>
    </source>
</evidence>